<reference evidence="3" key="1">
    <citation type="journal article" date="2014" name="Science">
        <title>Ancient hybridizations among the ancestral genomes of bread wheat.</title>
        <authorList>
            <consortium name="International Wheat Genome Sequencing Consortium,"/>
            <person name="Marcussen T."/>
            <person name="Sandve S.R."/>
            <person name="Heier L."/>
            <person name="Spannagl M."/>
            <person name="Pfeifer M."/>
            <person name="Jakobsen K.S."/>
            <person name="Wulff B.B."/>
            <person name="Steuernagel B."/>
            <person name="Mayer K.F."/>
            <person name="Olsen O.A."/>
        </authorList>
    </citation>
    <scope>NUCLEOTIDE SEQUENCE [LARGE SCALE GENOMIC DNA]</scope>
    <source>
        <strain evidence="3">cv. AL8/78</strain>
    </source>
</reference>
<reference evidence="2" key="3">
    <citation type="journal article" date="2017" name="Nature">
        <title>Genome sequence of the progenitor of the wheat D genome Aegilops tauschii.</title>
        <authorList>
            <person name="Luo M.C."/>
            <person name="Gu Y.Q."/>
            <person name="Puiu D."/>
            <person name="Wang H."/>
            <person name="Twardziok S.O."/>
            <person name="Deal K.R."/>
            <person name="Huo N."/>
            <person name="Zhu T."/>
            <person name="Wang L."/>
            <person name="Wang Y."/>
            <person name="McGuire P.E."/>
            <person name="Liu S."/>
            <person name="Long H."/>
            <person name="Ramasamy R.K."/>
            <person name="Rodriguez J.C."/>
            <person name="Van S.L."/>
            <person name="Yuan L."/>
            <person name="Wang Z."/>
            <person name="Xia Z."/>
            <person name="Xiao L."/>
            <person name="Anderson O.D."/>
            <person name="Ouyang S."/>
            <person name="Liang Y."/>
            <person name="Zimin A.V."/>
            <person name="Pertea G."/>
            <person name="Qi P."/>
            <person name="Bennetzen J.L."/>
            <person name="Dai X."/>
            <person name="Dawson M.W."/>
            <person name="Muller H.G."/>
            <person name="Kugler K."/>
            <person name="Rivarola-Duarte L."/>
            <person name="Spannagl M."/>
            <person name="Mayer K.F.X."/>
            <person name="Lu F.H."/>
            <person name="Bevan M.W."/>
            <person name="Leroy P."/>
            <person name="Li P."/>
            <person name="You F.M."/>
            <person name="Sun Q."/>
            <person name="Liu Z."/>
            <person name="Lyons E."/>
            <person name="Wicker T."/>
            <person name="Salzberg S.L."/>
            <person name="Devos K.M."/>
            <person name="Dvorak J."/>
        </authorList>
    </citation>
    <scope>NUCLEOTIDE SEQUENCE [LARGE SCALE GENOMIC DNA]</scope>
    <source>
        <strain evidence="2">cv. AL8/78</strain>
    </source>
</reference>
<dbReference type="EnsemblPlants" id="AET1Gv20440600.12">
    <property type="protein sequence ID" value="AET1Gv20440600.12"/>
    <property type="gene ID" value="AET1Gv20440600"/>
</dbReference>
<accession>A0A452YK37</accession>
<dbReference type="AlphaFoldDB" id="A0A452YK37"/>
<dbReference type="Proteomes" id="UP000015105">
    <property type="component" value="Chromosome 1D"/>
</dbReference>
<evidence type="ECO:0000313" key="3">
    <source>
        <dbReference type="Proteomes" id="UP000015105"/>
    </source>
</evidence>
<reference evidence="2" key="5">
    <citation type="journal article" date="2021" name="G3 (Bethesda)">
        <title>Aegilops tauschii genome assembly Aet v5.0 features greater sequence contiguity and improved annotation.</title>
        <authorList>
            <person name="Wang L."/>
            <person name="Zhu T."/>
            <person name="Rodriguez J.C."/>
            <person name="Deal K.R."/>
            <person name="Dubcovsky J."/>
            <person name="McGuire P.E."/>
            <person name="Lux T."/>
            <person name="Spannagl M."/>
            <person name="Mayer K.F.X."/>
            <person name="Baldrich P."/>
            <person name="Meyers B.C."/>
            <person name="Huo N."/>
            <person name="Gu Y.Q."/>
            <person name="Zhou H."/>
            <person name="Devos K.M."/>
            <person name="Bennetzen J.L."/>
            <person name="Unver T."/>
            <person name="Budak H."/>
            <person name="Gulick P.J."/>
            <person name="Galiba G."/>
            <person name="Kalapos B."/>
            <person name="Nelson D.R."/>
            <person name="Li P."/>
            <person name="You F.M."/>
            <person name="Luo M.C."/>
            <person name="Dvorak J."/>
        </authorList>
    </citation>
    <scope>NUCLEOTIDE SEQUENCE [LARGE SCALE GENOMIC DNA]</scope>
    <source>
        <strain evidence="2">cv. AL8/78</strain>
    </source>
</reference>
<name>A0A452YK37_AEGTS</name>
<sequence>KKARQNLFTTLPLVVSPSLPCACGVASLIHPSSPPLTHPASASLDSVQVTSTGHREAAGSAVGKKERRKRRAVRPCCSPRQRSGGGARIDGHDEAQSSLFPQLPSHPILQHEVTYPFPQLFFFLR</sequence>
<feature type="compositionally biased region" description="Polar residues" evidence="1">
    <location>
        <begin position="43"/>
        <end position="52"/>
    </location>
</feature>
<dbReference type="Gramene" id="AET1Gv20440600.12">
    <property type="protein sequence ID" value="AET1Gv20440600.12"/>
    <property type="gene ID" value="AET1Gv20440600"/>
</dbReference>
<evidence type="ECO:0000313" key="2">
    <source>
        <dbReference type="EnsemblPlants" id="AET1Gv20440600.12"/>
    </source>
</evidence>
<proteinExistence type="predicted"/>
<reference evidence="2" key="4">
    <citation type="submission" date="2019-03" db="UniProtKB">
        <authorList>
            <consortium name="EnsemblPlants"/>
        </authorList>
    </citation>
    <scope>IDENTIFICATION</scope>
</reference>
<evidence type="ECO:0000256" key="1">
    <source>
        <dbReference type="SAM" id="MobiDB-lite"/>
    </source>
</evidence>
<feature type="region of interest" description="Disordered" evidence="1">
    <location>
        <begin position="34"/>
        <end position="98"/>
    </location>
</feature>
<organism evidence="2 3">
    <name type="scientific">Aegilops tauschii subsp. strangulata</name>
    <name type="common">Goatgrass</name>
    <dbReference type="NCBI Taxonomy" id="200361"/>
    <lineage>
        <taxon>Eukaryota</taxon>
        <taxon>Viridiplantae</taxon>
        <taxon>Streptophyta</taxon>
        <taxon>Embryophyta</taxon>
        <taxon>Tracheophyta</taxon>
        <taxon>Spermatophyta</taxon>
        <taxon>Magnoliopsida</taxon>
        <taxon>Liliopsida</taxon>
        <taxon>Poales</taxon>
        <taxon>Poaceae</taxon>
        <taxon>BOP clade</taxon>
        <taxon>Pooideae</taxon>
        <taxon>Triticodae</taxon>
        <taxon>Triticeae</taxon>
        <taxon>Triticinae</taxon>
        <taxon>Aegilops</taxon>
    </lineage>
</organism>
<keyword evidence="3" id="KW-1185">Reference proteome</keyword>
<protein>
    <submittedName>
        <fullName evidence="2">Uncharacterized protein</fullName>
    </submittedName>
</protein>
<reference evidence="3" key="2">
    <citation type="journal article" date="2017" name="Nat. Plants">
        <title>The Aegilops tauschii genome reveals multiple impacts of transposons.</title>
        <authorList>
            <person name="Zhao G."/>
            <person name="Zou C."/>
            <person name="Li K."/>
            <person name="Wang K."/>
            <person name="Li T."/>
            <person name="Gao L."/>
            <person name="Zhang X."/>
            <person name="Wang H."/>
            <person name="Yang Z."/>
            <person name="Liu X."/>
            <person name="Jiang W."/>
            <person name="Mao L."/>
            <person name="Kong X."/>
            <person name="Jiao Y."/>
            <person name="Jia J."/>
        </authorList>
    </citation>
    <scope>NUCLEOTIDE SEQUENCE [LARGE SCALE GENOMIC DNA]</scope>
    <source>
        <strain evidence="3">cv. AL8/78</strain>
    </source>
</reference>